<organism evidence="1 2">
    <name type="scientific">candidate division MSBL1 archaeon SCGC-AAA259E19</name>
    <dbReference type="NCBI Taxonomy" id="1698264"/>
    <lineage>
        <taxon>Archaea</taxon>
        <taxon>Methanobacteriati</taxon>
        <taxon>Methanobacteriota</taxon>
        <taxon>candidate division MSBL1</taxon>
    </lineage>
</organism>
<name>A0A133UJD7_9EURY</name>
<dbReference type="Proteomes" id="UP000070284">
    <property type="component" value="Unassembled WGS sequence"/>
</dbReference>
<evidence type="ECO:0000313" key="1">
    <source>
        <dbReference type="EMBL" id="KXA94333.1"/>
    </source>
</evidence>
<evidence type="ECO:0008006" key="3">
    <source>
        <dbReference type="Google" id="ProtNLM"/>
    </source>
</evidence>
<dbReference type="AlphaFoldDB" id="A0A133UJD7"/>
<reference evidence="1 2" key="1">
    <citation type="journal article" date="2016" name="Sci. Rep.">
        <title>Metabolic traits of an uncultured archaeal lineage -MSBL1- from brine pools of the Red Sea.</title>
        <authorList>
            <person name="Mwirichia R."/>
            <person name="Alam I."/>
            <person name="Rashid M."/>
            <person name="Vinu M."/>
            <person name="Ba-Alawi W."/>
            <person name="Anthony Kamau A."/>
            <person name="Kamanda Ngugi D."/>
            <person name="Goker M."/>
            <person name="Klenk H.P."/>
            <person name="Bajic V."/>
            <person name="Stingl U."/>
        </authorList>
    </citation>
    <scope>NUCLEOTIDE SEQUENCE [LARGE SCALE GENOMIC DNA]</scope>
    <source>
        <strain evidence="1">SCGC-AAA259E19</strain>
    </source>
</reference>
<sequence length="112" mass="12996">MWSRTRVKTPTGGEINPTDYLTIYSDGFGEMLWIDPQREERLDKCPFLYTGEDGKAQCIMHEHKTEDCRNWPFDQEGTLRLDCESICPEVRRLIEKHGETALKNWGVAKTSS</sequence>
<evidence type="ECO:0000313" key="2">
    <source>
        <dbReference type="Proteomes" id="UP000070284"/>
    </source>
</evidence>
<proteinExistence type="predicted"/>
<accession>A0A133UJD7</accession>
<dbReference type="EMBL" id="LHXO01000065">
    <property type="protein sequence ID" value="KXA94333.1"/>
    <property type="molecule type" value="Genomic_DNA"/>
</dbReference>
<keyword evidence="2" id="KW-1185">Reference proteome</keyword>
<gene>
    <name evidence="1" type="ORF">AKJ65_04755</name>
</gene>
<comment type="caution">
    <text evidence="1">The sequence shown here is derived from an EMBL/GenBank/DDBJ whole genome shotgun (WGS) entry which is preliminary data.</text>
</comment>
<protein>
    <recommendedName>
        <fullName evidence="3">Zinc/iron-chelating domain-containing protein</fullName>
    </recommendedName>
</protein>